<dbReference type="Proteomes" id="UP000000311">
    <property type="component" value="Unassembled WGS sequence"/>
</dbReference>
<evidence type="ECO:0000313" key="2">
    <source>
        <dbReference type="Proteomes" id="UP000000311"/>
    </source>
</evidence>
<organism evidence="2">
    <name type="scientific">Camponotus floridanus</name>
    <name type="common">Florida carpenter ant</name>
    <dbReference type="NCBI Taxonomy" id="104421"/>
    <lineage>
        <taxon>Eukaryota</taxon>
        <taxon>Metazoa</taxon>
        <taxon>Ecdysozoa</taxon>
        <taxon>Arthropoda</taxon>
        <taxon>Hexapoda</taxon>
        <taxon>Insecta</taxon>
        <taxon>Pterygota</taxon>
        <taxon>Neoptera</taxon>
        <taxon>Endopterygota</taxon>
        <taxon>Hymenoptera</taxon>
        <taxon>Apocrita</taxon>
        <taxon>Aculeata</taxon>
        <taxon>Formicoidea</taxon>
        <taxon>Formicidae</taxon>
        <taxon>Formicinae</taxon>
        <taxon>Camponotus</taxon>
    </lineage>
</organism>
<sequence>MTMKLDSAGTRKRYFVQYGTYSYGNGSYLRVQVLPEMSPCTLGTVAHTKKGGRVRVALGVRLPSDSRGAPTYNLLTPFLSSCSYS</sequence>
<protein>
    <submittedName>
        <fullName evidence="1">Uncharacterized protein</fullName>
    </submittedName>
</protein>
<reference evidence="1 2" key="1">
    <citation type="journal article" date="2010" name="Science">
        <title>Genomic comparison of the ants Camponotus floridanus and Harpegnathos saltator.</title>
        <authorList>
            <person name="Bonasio R."/>
            <person name="Zhang G."/>
            <person name="Ye C."/>
            <person name="Mutti N.S."/>
            <person name="Fang X."/>
            <person name="Qin N."/>
            <person name="Donahue G."/>
            <person name="Yang P."/>
            <person name="Li Q."/>
            <person name="Li C."/>
            <person name="Zhang P."/>
            <person name="Huang Z."/>
            <person name="Berger S.L."/>
            <person name="Reinberg D."/>
            <person name="Wang J."/>
            <person name="Liebig J."/>
        </authorList>
    </citation>
    <scope>NUCLEOTIDE SEQUENCE [LARGE SCALE GENOMIC DNA]</scope>
    <source>
        <strain evidence="2">C129</strain>
    </source>
</reference>
<dbReference type="AlphaFoldDB" id="E2A305"/>
<accession>E2A305</accession>
<keyword evidence="2" id="KW-1185">Reference proteome</keyword>
<evidence type="ECO:0000313" key="1">
    <source>
        <dbReference type="EMBL" id="EFN72179.1"/>
    </source>
</evidence>
<dbReference type="EMBL" id="GL436257">
    <property type="protein sequence ID" value="EFN72179.1"/>
    <property type="molecule type" value="Genomic_DNA"/>
</dbReference>
<gene>
    <name evidence="1" type="ORF">EAG_14360</name>
</gene>
<dbReference type="InParanoid" id="E2A305"/>
<proteinExistence type="predicted"/>
<name>E2A305_CAMFO</name>